<reference evidence="2 3" key="1">
    <citation type="journal article" date="2017" name="Curr. Biol.">
        <title>Genome architecture and evolution of a unichromosomal asexual nematode.</title>
        <authorList>
            <person name="Fradin H."/>
            <person name="Zegar C."/>
            <person name="Gutwein M."/>
            <person name="Lucas J."/>
            <person name="Kovtun M."/>
            <person name="Corcoran D."/>
            <person name="Baugh L.R."/>
            <person name="Kiontke K."/>
            <person name="Gunsalus K."/>
            <person name="Fitch D.H."/>
            <person name="Piano F."/>
        </authorList>
    </citation>
    <scope>NUCLEOTIDE SEQUENCE [LARGE SCALE GENOMIC DNA]</scope>
    <source>
        <strain evidence="2">PF1309</strain>
    </source>
</reference>
<feature type="region of interest" description="Disordered" evidence="1">
    <location>
        <begin position="1"/>
        <end position="29"/>
    </location>
</feature>
<evidence type="ECO:0000313" key="3">
    <source>
        <dbReference type="Proteomes" id="UP000218231"/>
    </source>
</evidence>
<dbReference type="AlphaFoldDB" id="A0A2A2L0X9"/>
<comment type="caution">
    <text evidence="2">The sequence shown here is derived from an EMBL/GenBank/DDBJ whole genome shotgun (WGS) entry which is preliminary data.</text>
</comment>
<name>A0A2A2L0X9_9BILA</name>
<evidence type="ECO:0000256" key="1">
    <source>
        <dbReference type="SAM" id="MobiDB-lite"/>
    </source>
</evidence>
<gene>
    <name evidence="2" type="ORF">WR25_04666</name>
</gene>
<dbReference type="EMBL" id="LIAE01007366">
    <property type="protein sequence ID" value="PAV79789.1"/>
    <property type="molecule type" value="Genomic_DNA"/>
</dbReference>
<accession>A0A2A2L0X9</accession>
<dbReference type="Proteomes" id="UP000218231">
    <property type="component" value="Unassembled WGS sequence"/>
</dbReference>
<protein>
    <recommendedName>
        <fullName evidence="4">SXP/RAL-2 family protein Ani s 5-like cation-binding domain-containing protein</fullName>
    </recommendedName>
</protein>
<proteinExistence type="predicted"/>
<sequence>MSNQQDSSRNFGRGVESTNPIDPTSQTQLPDFINDLNVQQKAIFQMIWNNPELSLNEKIACMDELMDKLTLETKKKYRSWRFEHDKSTVG</sequence>
<organism evidence="2 3">
    <name type="scientific">Diploscapter pachys</name>
    <dbReference type="NCBI Taxonomy" id="2018661"/>
    <lineage>
        <taxon>Eukaryota</taxon>
        <taxon>Metazoa</taxon>
        <taxon>Ecdysozoa</taxon>
        <taxon>Nematoda</taxon>
        <taxon>Chromadorea</taxon>
        <taxon>Rhabditida</taxon>
        <taxon>Rhabditina</taxon>
        <taxon>Rhabditomorpha</taxon>
        <taxon>Rhabditoidea</taxon>
        <taxon>Rhabditidae</taxon>
        <taxon>Diploscapter</taxon>
    </lineage>
</organism>
<evidence type="ECO:0000313" key="2">
    <source>
        <dbReference type="EMBL" id="PAV79789.1"/>
    </source>
</evidence>
<keyword evidence="3" id="KW-1185">Reference proteome</keyword>
<evidence type="ECO:0008006" key="4">
    <source>
        <dbReference type="Google" id="ProtNLM"/>
    </source>
</evidence>